<protein>
    <submittedName>
        <fullName evidence="2">High-affinity nitrate transporter 2.1</fullName>
    </submittedName>
</protein>
<organism evidence="2 4">
    <name type="scientific">Frankliniella fusca</name>
    <dbReference type="NCBI Taxonomy" id="407009"/>
    <lineage>
        <taxon>Eukaryota</taxon>
        <taxon>Metazoa</taxon>
        <taxon>Ecdysozoa</taxon>
        <taxon>Arthropoda</taxon>
        <taxon>Hexapoda</taxon>
        <taxon>Insecta</taxon>
        <taxon>Pterygota</taxon>
        <taxon>Neoptera</taxon>
        <taxon>Paraneoptera</taxon>
        <taxon>Thysanoptera</taxon>
        <taxon>Terebrantia</taxon>
        <taxon>Thripoidea</taxon>
        <taxon>Thripidae</taxon>
        <taxon>Frankliniella</taxon>
    </lineage>
</organism>
<dbReference type="EMBL" id="JAHWGI010001094">
    <property type="protein sequence ID" value="KAK3922558.1"/>
    <property type="molecule type" value="Genomic_DNA"/>
</dbReference>
<sequence length="113" mass="12703">MHAQGWGWMGGVKGALQPGTLSLALSFSACIAQTPRCLSRQSPVETEHFCDLSLLIEFFSPPWWLFLTCRISTPFDVSGIFKLKCVIGYWLHHVPSGILVYVFEVLPFDHMDS</sequence>
<keyword evidence="4" id="KW-1185">Reference proteome</keyword>
<accession>A0AAE1HJN0</accession>
<keyword evidence="1" id="KW-0732">Signal</keyword>
<feature type="signal peptide" evidence="1">
    <location>
        <begin position="1"/>
        <end position="32"/>
    </location>
</feature>
<gene>
    <name evidence="2" type="ORF">KUF71_012011</name>
    <name evidence="3" type="ORF">KUF71_012015</name>
</gene>
<dbReference type="EMBL" id="JAHWGI010001094">
    <property type="protein sequence ID" value="KAK3922554.1"/>
    <property type="molecule type" value="Genomic_DNA"/>
</dbReference>
<evidence type="ECO:0000313" key="3">
    <source>
        <dbReference type="EMBL" id="KAK3922558.1"/>
    </source>
</evidence>
<feature type="chain" id="PRO_5042442857" evidence="1">
    <location>
        <begin position="33"/>
        <end position="113"/>
    </location>
</feature>
<proteinExistence type="predicted"/>
<name>A0AAE1HJN0_9NEOP</name>
<reference evidence="2" key="1">
    <citation type="submission" date="2021-07" db="EMBL/GenBank/DDBJ databases">
        <authorList>
            <person name="Catto M.A."/>
            <person name="Jacobson A."/>
            <person name="Kennedy G."/>
            <person name="Labadie P."/>
            <person name="Hunt B.G."/>
            <person name="Srinivasan R."/>
        </authorList>
    </citation>
    <scope>NUCLEOTIDE SEQUENCE</scope>
    <source>
        <strain evidence="2">PL_HMW_Pooled</strain>
        <tissue evidence="2">Head</tissue>
    </source>
</reference>
<dbReference type="AlphaFoldDB" id="A0AAE1HJN0"/>
<evidence type="ECO:0000313" key="2">
    <source>
        <dbReference type="EMBL" id="KAK3922554.1"/>
    </source>
</evidence>
<dbReference type="Proteomes" id="UP001219518">
    <property type="component" value="Unassembled WGS sequence"/>
</dbReference>
<reference evidence="2" key="2">
    <citation type="journal article" date="2023" name="BMC Genomics">
        <title>Pest status, molecular evolution, and epigenetic factors derived from the genome assembly of Frankliniella fusca, a thysanopteran phytovirus vector.</title>
        <authorList>
            <person name="Catto M.A."/>
            <person name="Labadie P.E."/>
            <person name="Jacobson A.L."/>
            <person name="Kennedy G.G."/>
            <person name="Srinivasan R."/>
            <person name="Hunt B.G."/>
        </authorList>
    </citation>
    <scope>NUCLEOTIDE SEQUENCE</scope>
    <source>
        <strain evidence="2">PL_HMW_Pooled</strain>
    </source>
</reference>
<evidence type="ECO:0000313" key="4">
    <source>
        <dbReference type="Proteomes" id="UP001219518"/>
    </source>
</evidence>
<evidence type="ECO:0000256" key="1">
    <source>
        <dbReference type="SAM" id="SignalP"/>
    </source>
</evidence>
<comment type="caution">
    <text evidence="2">The sequence shown here is derived from an EMBL/GenBank/DDBJ whole genome shotgun (WGS) entry which is preliminary data.</text>
</comment>